<feature type="domain" description="Alpha-L-rhamnosidase six-hairpin glycosidase" evidence="1">
    <location>
        <begin position="198"/>
        <end position="490"/>
    </location>
</feature>
<protein>
    <recommendedName>
        <fullName evidence="4">Alpha-L-rhamnosidase</fullName>
    </recommendedName>
</protein>
<dbReference type="Gene3D" id="1.50.10.10">
    <property type="match status" value="1"/>
</dbReference>
<dbReference type="PANTHER" id="PTHR34987">
    <property type="entry name" value="C, PUTATIVE (AFU_ORTHOLOGUE AFUA_3G02880)-RELATED"/>
    <property type="match status" value="1"/>
</dbReference>
<dbReference type="GO" id="GO:0005975">
    <property type="term" value="P:carbohydrate metabolic process"/>
    <property type="evidence" value="ECO:0007669"/>
    <property type="project" value="InterPro"/>
</dbReference>
<organism evidence="3">
    <name type="scientific">termite gut metagenome</name>
    <dbReference type="NCBI Taxonomy" id="433724"/>
    <lineage>
        <taxon>unclassified sequences</taxon>
        <taxon>metagenomes</taxon>
        <taxon>organismal metagenomes</taxon>
    </lineage>
</organism>
<dbReference type="EMBL" id="SNRY01001134">
    <property type="protein sequence ID" value="KAA6333266.1"/>
    <property type="molecule type" value="Genomic_DNA"/>
</dbReference>
<dbReference type="Gene3D" id="2.60.420.10">
    <property type="entry name" value="Maltose phosphorylase, domain 3"/>
    <property type="match status" value="1"/>
</dbReference>
<reference evidence="3" key="1">
    <citation type="submission" date="2019-03" db="EMBL/GenBank/DDBJ databases">
        <title>Single cell metagenomics reveals metabolic interactions within the superorganism composed of flagellate Streblomastix strix and complex community of Bacteroidetes bacteria on its surface.</title>
        <authorList>
            <person name="Treitli S.C."/>
            <person name="Kolisko M."/>
            <person name="Husnik F."/>
            <person name="Keeling P."/>
            <person name="Hampl V."/>
        </authorList>
    </citation>
    <scope>NUCLEOTIDE SEQUENCE</scope>
    <source>
        <strain evidence="3">STM</strain>
    </source>
</reference>
<dbReference type="InterPro" id="IPR035396">
    <property type="entry name" value="Bac_rhamnosid6H"/>
</dbReference>
<gene>
    <name evidence="3" type="ORF">EZS27_018300</name>
</gene>
<accession>A0A5J4RGL2</accession>
<dbReference type="Gene3D" id="2.60.120.260">
    <property type="entry name" value="Galactose-binding domain-like"/>
    <property type="match status" value="1"/>
</dbReference>
<evidence type="ECO:0000259" key="1">
    <source>
        <dbReference type="Pfam" id="PF17389"/>
    </source>
</evidence>
<dbReference type="PANTHER" id="PTHR34987:SF4">
    <property type="entry name" value="ALPHA-L-RHAMNOSIDASE C-TERMINAL DOMAIN-CONTAINING PROTEIN"/>
    <property type="match status" value="1"/>
</dbReference>
<dbReference type="InterPro" id="IPR012341">
    <property type="entry name" value="6hp_glycosidase-like_sf"/>
</dbReference>
<dbReference type="InterPro" id="IPR008928">
    <property type="entry name" value="6-hairpin_glycosidase_sf"/>
</dbReference>
<dbReference type="Pfam" id="PF17390">
    <property type="entry name" value="Bac_rhamnosid_C"/>
    <property type="match status" value="1"/>
</dbReference>
<name>A0A5J4RGL2_9ZZZZ</name>
<dbReference type="SUPFAM" id="SSF48208">
    <property type="entry name" value="Six-hairpin glycosidases"/>
    <property type="match status" value="1"/>
</dbReference>
<sequence length="634" mass="72535">MKRYILSVLLLSAASVTLNAQDTEHFFTPYWKSGELDPARGIHWSKSSKYEDKLEFIPVPPQYIQYISEGDRSVSSDYFSIKPKYEADGTLTIKPLKPNHEVILFIDLGRVLPGTIELEANPPEGVSIRFETGEAMQPKEKYKVNTPSDGSRKKFSPQIDHANWAGMRYVWVHFSNVKEPFILFSLNGIYQVRPSNYIGNFESNDEMLNRIWEMCAYSAHAVMGQPVGNDPTPQSVIQTLCMDRIDRYPWAGDSRIIQKTVEYVFGEYELIRRANDRFFPVGIRPVPVLQAVVPYILDWALAETDYFWVSGDSAHFVTRLDDILATMEEFDPYEHPREGWFFFDWDERIVDQHIQEQAAFIGKYIQMCREAALAANRIGHKEAADKLTTQADRYTLKWKEAHPDWLKENDIHALTNLLLGNVFTENELSLIYNKVYADRSERCTHTPAFGMFILQALSRMGKQDKALEMIRDYWGTMIQAGATSTWEEWHPTWKLPVGALPPQYEPYKAWSGLSLIQPYGSGPAQWLLGEIIGIKPESPGFQQIRIEPNPSGLEWAKGAVASPLGAIRTEWKMTGKTLELNFNAPAGCQSITMVVPKGKKYVLNQKQIHPDKIEQGKAYFKIYANNGVFEVTMR</sequence>
<evidence type="ECO:0000313" key="3">
    <source>
        <dbReference type="EMBL" id="KAA6333266.1"/>
    </source>
</evidence>
<proteinExistence type="predicted"/>
<comment type="caution">
    <text evidence="3">The sequence shown here is derived from an EMBL/GenBank/DDBJ whole genome shotgun (WGS) entry which is preliminary data.</text>
</comment>
<dbReference type="InterPro" id="IPR035398">
    <property type="entry name" value="Bac_rhamnosid_C"/>
</dbReference>
<evidence type="ECO:0008006" key="4">
    <source>
        <dbReference type="Google" id="ProtNLM"/>
    </source>
</evidence>
<feature type="domain" description="Alpha-L-rhamnosidase C-terminal" evidence="2">
    <location>
        <begin position="533"/>
        <end position="606"/>
    </location>
</feature>
<dbReference type="AlphaFoldDB" id="A0A5J4RGL2"/>
<evidence type="ECO:0000259" key="2">
    <source>
        <dbReference type="Pfam" id="PF17390"/>
    </source>
</evidence>
<dbReference type="Pfam" id="PF17389">
    <property type="entry name" value="Bac_rhamnosid6H"/>
    <property type="match status" value="1"/>
</dbReference>